<evidence type="ECO:0000256" key="1">
    <source>
        <dbReference type="ARBA" id="ARBA00023125"/>
    </source>
</evidence>
<organism evidence="4 5">
    <name type="scientific">Candidatus Brachybacterium merdavium</name>
    <dbReference type="NCBI Taxonomy" id="2838513"/>
    <lineage>
        <taxon>Bacteria</taxon>
        <taxon>Bacillati</taxon>
        <taxon>Actinomycetota</taxon>
        <taxon>Actinomycetes</taxon>
        <taxon>Micrococcales</taxon>
        <taxon>Dermabacteraceae</taxon>
        <taxon>Brachybacterium</taxon>
    </lineage>
</organism>
<evidence type="ECO:0000313" key="5">
    <source>
        <dbReference type="Proteomes" id="UP000823823"/>
    </source>
</evidence>
<dbReference type="InterPro" id="IPR010982">
    <property type="entry name" value="Lambda_DNA-bd_dom_sf"/>
</dbReference>
<evidence type="ECO:0000313" key="4">
    <source>
        <dbReference type="EMBL" id="HJB09451.1"/>
    </source>
</evidence>
<dbReference type="CDD" id="cd00093">
    <property type="entry name" value="HTH_XRE"/>
    <property type="match status" value="1"/>
</dbReference>
<dbReference type="GO" id="GO:0003677">
    <property type="term" value="F:DNA binding"/>
    <property type="evidence" value="ECO:0007669"/>
    <property type="project" value="UniProtKB-KW"/>
</dbReference>
<dbReference type="PANTHER" id="PTHR46797">
    <property type="entry name" value="HTH-TYPE TRANSCRIPTIONAL REGULATOR"/>
    <property type="match status" value="1"/>
</dbReference>
<dbReference type="Proteomes" id="UP000823823">
    <property type="component" value="Unassembled WGS sequence"/>
</dbReference>
<dbReference type="GO" id="GO:0005829">
    <property type="term" value="C:cytosol"/>
    <property type="evidence" value="ECO:0007669"/>
    <property type="project" value="TreeGrafter"/>
</dbReference>
<dbReference type="GO" id="GO:0003700">
    <property type="term" value="F:DNA-binding transcription factor activity"/>
    <property type="evidence" value="ECO:0007669"/>
    <property type="project" value="TreeGrafter"/>
</dbReference>
<evidence type="ECO:0000256" key="2">
    <source>
        <dbReference type="SAM" id="MobiDB-lite"/>
    </source>
</evidence>
<dbReference type="AlphaFoldDB" id="A0A9D2LBP0"/>
<name>A0A9D2LBP0_9MICO</name>
<dbReference type="EMBL" id="DWZH01000020">
    <property type="protein sequence ID" value="HJB09451.1"/>
    <property type="molecule type" value="Genomic_DNA"/>
</dbReference>
<feature type="domain" description="HTH cro/C1-type" evidence="3">
    <location>
        <begin position="16"/>
        <end position="70"/>
    </location>
</feature>
<sequence>MTPLEPLLRELLGEALRRRRRAQGRTLADVAAQAGMSMQHLSDVERGRKDPSSEMVAAICGALDLTLGQLMSLAGATEAGRTDRAVAPVILDLTDTLRRTRPDAPADVGPTGPGVMASAA</sequence>
<dbReference type="PANTHER" id="PTHR46797:SF1">
    <property type="entry name" value="METHYLPHOSPHONATE SYNTHASE"/>
    <property type="match status" value="1"/>
</dbReference>
<reference evidence="4" key="2">
    <citation type="submission" date="2021-04" db="EMBL/GenBank/DDBJ databases">
        <authorList>
            <person name="Gilroy R."/>
        </authorList>
    </citation>
    <scope>NUCLEOTIDE SEQUENCE</scope>
    <source>
        <strain evidence="4">ChiHjej13B12-24818</strain>
    </source>
</reference>
<keyword evidence="1" id="KW-0238">DNA-binding</keyword>
<comment type="caution">
    <text evidence="4">The sequence shown here is derived from an EMBL/GenBank/DDBJ whole genome shotgun (WGS) entry which is preliminary data.</text>
</comment>
<dbReference type="SUPFAM" id="SSF47413">
    <property type="entry name" value="lambda repressor-like DNA-binding domains"/>
    <property type="match status" value="1"/>
</dbReference>
<dbReference type="Pfam" id="PF13560">
    <property type="entry name" value="HTH_31"/>
    <property type="match status" value="1"/>
</dbReference>
<dbReference type="PROSITE" id="PS50943">
    <property type="entry name" value="HTH_CROC1"/>
    <property type="match status" value="1"/>
</dbReference>
<proteinExistence type="predicted"/>
<accession>A0A9D2LBP0</accession>
<reference evidence="4" key="1">
    <citation type="journal article" date="2021" name="PeerJ">
        <title>Extensive microbial diversity within the chicken gut microbiome revealed by metagenomics and culture.</title>
        <authorList>
            <person name="Gilroy R."/>
            <person name="Ravi A."/>
            <person name="Getino M."/>
            <person name="Pursley I."/>
            <person name="Horton D.L."/>
            <person name="Alikhan N.F."/>
            <person name="Baker D."/>
            <person name="Gharbi K."/>
            <person name="Hall N."/>
            <person name="Watson M."/>
            <person name="Adriaenssens E.M."/>
            <person name="Foster-Nyarko E."/>
            <person name="Jarju S."/>
            <person name="Secka A."/>
            <person name="Antonio M."/>
            <person name="Oren A."/>
            <person name="Chaudhuri R.R."/>
            <person name="La Ragione R."/>
            <person name="Hildebrand F."/>
            <person name="Pallen M.J."/>
        </authorList>
    </citation>
    <scope>NUCLEOTIDE SEQUENCE</scope>
    <source>
        <strain evidence="4">ChiHjej13B12-24818</strain>
    </source>
</reference>
<dbReference type="InterPro" id="IPR001387">
    <property type="entry name" value="Cro/C1-type_HTH"/>
</dbReference>
<dbReference type="SMART" id="SM00530">
    <property type="entry name" value="HTH_XRE"/>
    <property type="match status" value="1"/>
</dbReference>
<evidence type="ECO:0000259" key="3">
    <source>
        <dbReference type="PROSITE" id="PS50943"/>
    </source>
</evidence>
<gene>
    <name evidence="4" type="ORF">H9786_02795</name>
</gene>
<feature type="region of interest" description="Disordered" evidence="2">
    <location>
        <begin position="98"/>
        <end position="120"/>
    </location>
</feature>
<dbReference type="Gene3D" id="1.10.260.40">
    <property type="entry name" value="lambda repressor-like DNA-binding domains"/>
    <property type="match status" value="1"/>
</dbReference>
<dbReference type="InterPro" id="IPR050807">
    <property type="entry name" value="TransReg_Diox_bact_type"/>
</dbReference>
<protein>
    <submittedName>
        <fullName evidence="4">Helix-turn-helix transcriptional regulator</fullName>
    </submittedName>
</protein>